<dbReference type="FunFam" id="3.50.50.60:FF:000229">
    <property type="entry name" value="NADPH:adrenodoxin oxidoreductase, mitochondrial"/>
    <property type="match status" value="1"/>
</dbReference>
<evidence type="ECO:0000256" key="10">
    <source>
        <dbReference type="ARBA" id="ARBA00022857"/>
    </source>
</evidence>
<dbReference type="GO" id="GO:0005737">
    <property type="term" value="C:cytoplasm"/>
    <property type="evidence" value="ECO:0007669"/>
    <property type="project" value="TreeGrafter"/>
</dbReference>
<evidence type="ECO:0000256" key="11">
    <source>
        <dbReference type="ARBA" id="ARBA00022982"/>
    </source>
</evidence>
<dbReference type="STRING" id="67767.A0A0J7L5F3"/>
<comment type="caution">
    <text evidence="17">The sequence shown here is derived from an EMBL/GenBank/DDBJ whole genome shotgun (WGS) entry which is preliminary data.</text>
</comment>
<feature type="binding site" evidence="15">
    <location>
        <position position="247"/>
    </location>
    <ligand>
        <name>S-adenosyl-L-methionine</name>
        <dbReference type="ChEBI" id="CHEBI:59789"/>
    </ligand>
</feature>
<reference evidence="17 18" key="1">
    <citation type="submission" date="2015-04" db="EMBL/GenBank/DDBJ databases">
        <title>Lasius niger genome sequencing.</title>
        <authorList>
            <person name="Konorov E.A."/>
            <person name="Nikitin M.A."/>
            <person name="Kirill M.V."/>
            <person name="Chang P."/>
        </authorList>
    </citation>
    <scope>NUCLEOTIDE SEQUENCE [LARGE SCALE GENOMIC DNA]</scope>
    <source>
        <tissue evidence="17">Whole</tissue>
    </source>
</reference>
<dbReference type="EC" id="2.1.1.296" evidence="2"/>
<evidence type="ECO:0000256" key="5">
    <source>
        <dbReference type="ARBA" id="ARBA00022603"/>
    </source>
</evidence>
<dbReference type="SUPFAM" id="SSF53335">
    <property type="entry name" value="S-adenosyl-L-methionine-dependent methyltransferases"/>
    <property type="match status" value="1"/>
</dbReference>
<dbReference type="InterPro" id="IPR029063">
    <property type="entry name" value="SAM-dependent_MTases_sf"/>
</dbReference>
<evidence type="ECO:0000256" key="13">
    <source>
        <dbReference type="ARBA" id="ARBA00030202"/>
    </source>
</evidence>
<keyword evidence="6" id="KW-0285">Flavoprotein</keyword>
<dbReference type="PRINTS" id="PR00419">
    <property type="entry name" value="ADXRDTASE"/>
</dbReference>
<dbReference type="Gene3D" id="3.40.50.720">
    <property type="entry name" value="NAD(P)-binding Rossmann-like Domain"/>
    <property type="match status" value="1"/>
</dbReference>
<keyword evidence="8 15" id="KW-0949">S-adenosyl-L-methionine</keyword>
<evidence type="ECO:0000256" key="8">
    <source>
        <dbReference type="ARBA" id="ARBA00022691"/>
    </source>
</evidence>
<keyword evidence="12" id="KW-0560">Oxidoreductase</keyword>
<evidence type="ECO:0000256" key="7">
    <source>
        <dbReference type="ARBA" id="ARBA00022679"/>
    </source>
</evidence>
<dbReference type="GO" id="GO:0006370">
    <property type="term" value="P:7-methylguanosine mRNA capping"/>
    <property type="evidence" value="ECO:0007669"/>
    <property type="project" value="TreeGrafter"/>
</dbReference>
<feature type="binding site" evidence="15">
    <location>
        <position position="178"/>
    </location>
    <ligand>
        <name>S-adenosyl-L-methionine</name>
        <dbReference type="ChEBI" id="CHEBI:59789"/>
    </ligand>
</feature>
<gene>
    <name evidence="17" type="ORF">RF55_1455</name>
</gene>
<dbReference type="PANTHER" id="PTHR16121:SF2">
    <property type="entry name" value="CAP-SPECIFIC MRNA (NUCLEOSIDE-2'-O-)-METHYLTRANSFERASE 2"/>
    <property type="match status" value="1"/>
</dbReference>
<dbReference type="InterPro" id="IPR025807">
    <property type="entry name" value="Adrift-typ_MeTrfase"/>
</dbReference>
<keyword evidence="5 15" id="KW-0489">Methyltransferase</keyword>
<dbReference type="PaxDb" id="67767-A0A0J7L5F3"/>
<dbReference type="PANTHER" id="PTHR16121">
    <property type="entry name" value="CAP-SPECIFIC MRNA (NUCLEOSIDE-2'-O-)-METHYLTRANSFERASE 1-RELATED"/>
    <property type="match status" value="1"/>
</dbReference>
<sequence length="909" mass="103306">MMEEKGNSFAVKQQWNKKVDKSRHAELTYNIETLFEKHFIISDSQGQAETYTLPESESIFKEPPWRLDNLQILKDSLNEMKSRLNNFNLCEWQQHTNQMNKAGDIVNVVKKTIQAELVTQAWCKFYEIASNFFLVPLNEIRREENGKNFTSVHLCEAPGAFVAALNHWLKTNAPDVRWNWLATTLNPYCEENSYDRMVADDRFIRHTLKRWCFGADNTGDIMDLRNLDVLVERCKLLDGGVLLVTADGSVDCTDVPGEQENAVAQLHLCETMTCMHLLRKGGNFLLKLFTLFEHQSVCLMYLLSCAFHQVVVTKPASSKAGNSEMYVVCMNFRGRDYVAPYLNILRQHCGNVSPTKAMFNPRDIPGSFLRRLEECSEFFKHHQYQVIRDNISTFHAERYDSILFELKHVKRIVANKYLKECRLSRIDSANEIVGREILEKSNNSFINKKWRADSYNERCKRQDLKPQEHLLQICNKAKEIESPAEKSYTSSGDVRVDILEKLPVPFGLVRFGVAPDHPEVKNVINTFHKTANNPRVQFLGNVNVGTDVTVDQLRDFYHAVLLTYGAQKDRLLDIPGEHLSNVISGRRFVGWYNGMPADKDLNINLDVEEVVVLGQGNVAIDITRILLTPIDKLKNTDITSFALERLSHSRVRKVSMVGRRGPLQAAFTIAELRELLKLENCKKLWRAQDFAGVRDIVPTLARPRKRLTELMLKSLEESVSDSTYAKELNPIFLRSPVEFYGGDELRSVRFAVSRLRGDTIQNQIAEATDEFETIPCDLALRSIGYKSAQIDSSIPFDARKGRVVNVSGKVDSNLYSAGWAATGPVGVILSTMTNAFQVGNLVCKELASSSENKAGSNGVRDILNSKGIQIVSYGDWQKIDRIEQERGKQLGKTREKIVDVTEMLDIAAK</sequence>
<keyword evidence="4" id="KW-0813">Transport</keyword>
<dbReference type="Gene3D" id="3.40.50.12760">
    <property type="match status" value="1"/>
</dbReference>
<evidence type="ECO:0000256" key="14">
    <source>
        <dbReference type="ARBA" id="ARBA00049477"/>
    </source>
</evidence>
<dbReference type="Pfam" id="PF01728">
    <property type="entry name" value="FtsJ"/>
    <property type="match status" value="1"/>
</dbReference>
<feature type="binding site" evidence="15">
    <location>
        <position position="159"/>
    </location>
    <ligand>
        <name>S-adenosyl-L-methionine</name>
        <dbReference type="ChEBI" id="CHEBI:59789"/>
    </ligand>
</feature>
<evidence type="ECO:0000256" key="2">
    <source>
        <dbReference type="ARBA" id="ARBA00012770"/>
    </source>
</evidence>
<dbReference type="GO" id="GO:0004483">
    <property type="term" value="F:methyltransferase cap1 activity"/>
    <property type="evidence" value="ECO:0007669"/>
    <property type="project" value="TreeGrafter"/>
</dbReference>
<evidence type="ECO:0000313" key="18">
    <source>
        <dbReference type="Proteomes" id="UP000036403"/>
    </source>
</evidence>
<feature type="domain" description="Adrift-type SAM-dependent 2'-O-MTase" evidence="16">
    <location>
        <begin position="116"/>
        <end position="334"/>
    </location>
</feature>
<proteinExistence type="predicted"/>
<protein>
    <recommendedName>
        <fullName evidence="3">Cap-specific mRNA (nucleoside-2'-O-)-methyltransferase 2</fullName>
        <ecNumber evidence="2">2.1.1.296</ecNumber>
    </recommendedName>
    <alternativeName>
        <fullName evidence="13">Ferredoxin--NADP(+) reductase</fullName>
    </alternativeName>
</protein>
<dbReference type="InterPro" id="IPR036188">
    <property type="entry name" value="FAD/NAD-bd_sf"/>
</dbReference>
<dbReference type="PROSITE" id="PS51614">
    <property type="entry name" value="SAM_MT_ADRIFT"/>
    <property type="match status" value="1"/>
</dbReference>
<keyword evidence="9" id="KW-0274">FAD</keyword>
<dbReference type="OrthoDB" id="333024at2759"/>
<dbReference type="InterPro" id="IPR050851">
    <property type="entry name" value="mRNA_Cap_2O-Ribose_MeTrfase"/>
</dbReference>
<comment type="cofactor">
    <cofactor evidence="1">
        <name>FAD</name>
        <dbReference type="ChEBI" id="CHEBI:57692"/>
    </cofactor>
</comment>
<evidence type="ECO:0000256" key="3">
    <source>
        <dbReference type="ARBA" id="ARBA00021134"/>
    </source>
</evidence>
<evidence type="ECO:0000259" key="16">
    <source>
        <dbReference type="PROSITE" id="PS51614"/>
    </source>
</evidence>
<keyword evidence="10" id="KW-0521">NADP</keyword>
<keyword evidence="11" id="KW-0249">Electron transport</keyword>
<dbReference type="GO" id="GO:0120550">
    <property type="term" value="F:methyltransferase cap2 activity"/>
    <property type="evidence" value="ECO:0007669"/>
    <property type="project" value="UniProtKB-EC"/>
</dbReference>
<dbReference type="Proteomes" id="UP000036403">
    <property type="component" value="Unassembled WGS sequence"/>
</dbReference>
<accession>A0A0J7L5F3</accession>
<evidence type="ECO:0000256" key="9">
    <source>
        <dbReference type="ARBA" id="ARBA00022827"/>
    </source>
</evidence>
<evidence type="ECO:0000256" key="6">
    <source>
        <dbReference type="ARBA" id="ARBA00022630"/>
    </source>
</evidence>
<name>A0A0J7L5F3_LASNI</name>
<evidence type="ECO:0000256" key="15">
    <source>
        <dbReference type="PROSITE-ProRule" id="PRU00946"/>
    </source>
</evidence>
<keyword evidence="18" id="KW-1185">Reference proteome</keyword>
<evidence type="ECO:0000313" key="17">
    <source>
        <dbReference type="EMBL" id="KMQ98182.1"/>
    </source>
</evidence>
<dbReference type="GO" id="GO:0032259">
    <property type="term" value="P:methylation"/>
    <property type="evidence" value="ECO:0007669"/>
    <property type="project" value="UniProtKB-KW"/>
</dbReference>
<dbReference type="AlphaFoldDB" id="A0A0J7L5F3"/>
<keyword evidence="7 15" id="KW-0808">Transferase</keyword>
<dbReference type="GO" id="GO:0005634">
    <property type="term" value="C:nucleus"/>
    <property type="evidence" value="ECO:0007669"/>
    <property type="project" value="UniProtKB-ARBA"/>
</dbReference>
<evidence type="ECO:0000256" key="1">
    <source>
        <dbReference type="ARBA" id="ARBA00001974"/>
    </source>
</evidence>
<dbReference type="SUPFAM" id="SSF51905">
    <property type="entry name" value="FAD/NAD(P)-binding domain"/>
    <property type="match status" value="2"/>
</dbReference>
<dbReference type="GO" id="GO:0016491">
    <property type="term" value="F:oxidoreductase activity"/>
    <property type="evidence" value="ECO:0007669"/>
    <property type="project" value="UniProtKB-KW"/>
</dbReference>
<dbReference type="Gene3D" id="3.50.50.60">
    <property type="entry name" value="FAD/NAD(P)-binding domain"/>
    <property type="match status" value="1"/>
</dbReference>
<comment type="catalytic activity">
    <reaction evidence="14">
        <text>a 5'-end (N(7)-methyl 5'-triphosphoguanosine)-(2'-O-methyl-ribonucleoside)-(ribonucleotide) in mRNA + S-adenosyl-L-methionine = a 5'-end (N(7)-methyl 5'-triphosphoguanosine)-(2'-O-methyl-ribonucleoside)-(2'-O-methyl-ribonucleotide) in mRNA + S-adenosyl-L-homocysteine + H(+)</text>
        <dbReference type="Rhea" id="RHEA:67024"/>
        <dbReference type="Rhea" id="RHEA-COMP:17169"/>
        <dbReference type="Rhea" id="RHEA-COMP:17170"/>
        <dbReference type="ChEBI" id="CHEBI:15378"/>
        <dbReference type="ChEBI" id="CHEBI:57856"/>
        <dbReference type="ChEBI" id="CHEBI:59789"/>
        <dbReference type="ChEBI" id="CHEBI:167612"/>
        <dbReference type="ChEBI" id="CHEBI:167614"/>
        <dbReference type="EC" id="2.1.1.296"/>
    </reaction>
</comment>
<feature type="active site" description="Proton acceptor" evidence="15">
    <location>
        <position position="287"/>
    </location>
</feature>
<evidence type="ECO:0000256" key="12">
    <source>
        <dbReference type="ARBA" id="ARBA00023002"/>
    </source>
</evidence>
<dbReference type="InterPro" id="IPR002877">
    <property type="entry name" value="RNA_MeTrfase_FtsJ_dom"/>
</dbReference>
<evidence type="ECO:0000256" key="4">
    <source>
        <dbReference type="ARBA" id="ARBA00022448"/>
    </source>
</evidence>
<dbReference type="EMBL" id="LBMM01000509">
    <property type="protein sequence ID" value="KMQ98182.1"/>
    <property type="molecule type" value="Genomic_DNA"/>
</dbReference>
<organism evidence="17 18">
    <name type="scientific">Lasius niger</name>
    <name type="common">Black garden ant</name>
    <dbReference type="NCBI Taxonomy" id="67767"/>
    <lineage>
        <taxon>Eukaryota</taxon>
        <taxon>Metazoa</taxon>
        <taxon>Ecdysozoa</taxon>
        <taxon>Arthropoda</taxon>
        <taxon>Hexapoda</taxon>
        <taxon>Insecta</taxon>
        <taxon>Pterygota</taxon>
        <taxon>Neoptera</taxon>
        <taxon>Endopterygota</taxon>
        <taxon>Hymenoptera</taxon>
        <taxon>Apocrita</taxon>
        <taxon>Aculeata</taxon>
        <taxon>Formicoidea</taxon>
        <taxon>Formicidae</taxon>
        <taxon>Formicinae</taxon>
        <taxon>Lasius</taxon>
        <taxon>Lasius</taxon>
    </lineage>
</organism>